<evidence type="ECO:0000313" key="1">
    <source>
        <dbReference type="EMBL" id="CAL67343.1"/>
    </source>
</evidence>
<dbReference type="HOGENOM" id="CLU_3153384_0_0_10"/>
<dbReference type="EMBL" id="CU207366">
    <property type="protein sequence ID" value="CAL67343.1"/>
    <property type="molecule type" value="Genomic_DNA"/>
</dbReference>
<reference evidence="1 2" key="1">
    <citation type="journal article" date="2006" name="Environ. Microbiol.">
        <title>Whole genome analysis of the marine Bacteroidetes'Gramella forsetii' reveals adaptations to degradation of polymeric organic matter.</title>
        <authorList>
            <person name="Bauer M."/>
            <person name="Kube M."/>
            <person name="Teeling H."/>
            <person name="Richter M."/>
            <person name="Lombardot T."/>
            <person name="Allers E."/>
            <person name="Wuerdemann C.A."/>
            <person name="Quast C."/>
            <person name="Kuhl H."/>
            <person name="Knaust F."/>
            <person name="Woebken D."/>
            <person name="Bischof K."/>
            <person name="Mussmann M."/>
            <person name="Choudhuri J.V."/>
            <person name="Meyer F."/>
            <person name="Reinhardt R."/>
            <person name="Amann R.I."/>
            <person name="Gloeckner F.O."/>
        </authorList>
    </citation>
    <scope>NUCLEOTIDE SEQUENCE [LARGE SCALE GENOMIC DNA]</scope>
    <source>
        <strain evidence="1 2">KT0803</strain>
    </source>
</reference>
<protein>
    <submittedName>
        <fullName evidence="1">Uncharacterized protein</fullName>
    </submittedName>
</protein>
<dbReference type="KEGG" id="gfo:GFO_2382"/>
<dbReference type="AlphaFoldDB" id="A0M3Z8"/>
<evidence type="ECO:0000313" key="2">
    <source>
        <dbReference type="Proteomes" id="UP000000755"/>
    </source>
</evidence>
<proteinExistence type="predicted"/>
<dbReference type="Proteomes" id="UP000000755">
    <property type="component" value="Chromosome"/>
</dbReference>
<organism evidence="1 2">
    <name type="scientific">Christiangramia forsetii (strain DSM 17595 / CGMCC 1.15422 / KT0803)</name>
    <name type="common">Gramella forsetii</name>
    <dbReference type="NCBI Taxonomy" id="411154"/>
    <lineage>
        <taxon>Bacteria</taxon>
        <taxon>Pseudomonadati</taxon>
        <taxon>Bacteroidota</taxon>
        <taxon>Flavobacteriia</taxon>
        <taxon>Flavobacteriales</taxon>
        <taxon>Flavobacteriaceae</taxon>
        <taxon>Christiangramia</taxon>
    </lineage>
</organism>
<name>A0M3Z8_CHRFK</name>
<gene>
    <name evidence="1" type="ordered locus">GFO_2382</name>
</gene>
<sequence>MSISPILPLFHRTIAETAKLMMVLKRLQIKANLKHHPKHFLKFQKKNF</sequence>
<accession>A0M3Z8</accession>